<dbReference type="CDD" id="cd02440">
    <property type="entry name" value="AdoMet_MTases"/>
    <property type="match status" value="1"/>
</dbReference>
<name>K0S6S1_THAOC</name>
<dbReference type="Gene3D" id="3.40.50.150">
    <property type="entry name" value="Vaccinia Virus protein VP39"/>
    <property type="match status" value="1"/>
</dbReference>
<dbReference type="InterPro" id="IPR011990">
    <property type="entry name" value="TPR-like_helical_dom_sf"/>
</dbReference>
<dbReference type="InterPro" id="IPR029063">
    <property type="entry name" value="SAM-dependent_MTases_sf"/>
</dbReference>
<dbReference type="Gene3D" id="1.25.40.10">
    <property type="entry name" value="Tetratricopeptide repeat domain"/>
    <property type="match status" value="1"/>
</dbReference>
<dbReference type="AlphaFoldDB" id="K0S6S1"/>
<organism evidence="3 4">
    <name type="scientific">Thalassiosira oceanica</name>
    <name type="common">Marine diatom</name>
    <dbReference type="NCBI Taxonomy" id="159749"/>
    <lineage>
        <taxon>Eukaryota</taxon>
        <taxon>Sar</taxon>
        <taxon>Stramenopiles</taxon>
        <taxon>Ochrophyta</taxon>
        <taxon>Bacillariophyta</taxon>
        <taxon>Coscinodiscophyceae</taxon>
        <taxon>Thalassiosirophycidae</taxon>
        <taxon>Thalassiosirales</taxon>
        <taxon>Thalassiosiraceae</taxon>
        <taxon>Thalassiosira</taxon>
    </lineage>
</organism>
<dbReference type="InterPro" id="IPR013217">
    <property type="entry name" value="Methyltransf_12"/>
</dbReference>
<dbReference type="Proteomes" id="UP000266841">
    <property type="component" value="Unassembled WGS sequence"/>
</dbReference>
<keyword evidence="4" id="KW-1185">Reference proteome</keyword>
<gene>
    <name evidence="3" type="ORF">THAOC_19007</name>
</gene>
<dbReference type="EMBL" id="AGNL01020870">
    <property type="protein sequence ID" value="EJK60604.1"/>
    <property type="molecule type" value="Genomic_DNA"/>
</dbReference>
<reference evidence="3 4" key="1">
    <citation type="journal article" date="2012" name="Genome Biol.">
        <title>Genome and low-iron response of an oceanic diatom adapted to chronic iron limitation.</title>
        <authorList>
            <person name="Lommer M."/>
            <person name="Specht M."/>
            <person name="Roy A.S."/>
            <person name="Kraemer L."/>
            <person name="Andreson R."/>
            <person name="Gutowska M.A."/>
            <person name="Wolf J."/>
            <person name="Bergner S.V."/>
            <person name="Schilhabel M.B."/>
            <person name="Klostermeier U.C."/>
            <person name="Beiko R.G."/>
            <person name="Rosenstiel P."/>
            <person name="Hippler M."/>
            <person name="Laroche J."/>
        </authorList>
    </citation>
    <scope>NUCLEOTIDE SEQUENCE [LARGE SCALE GENOMIC DNA]</scope>
    <source>
        <strain evidence="3 4">CCMP1005</strain>
    </source>
</reference>
<evidence type="ECO:0000256" key="1">
    <source>
        <dbReference type="SAM" id="MobiDB-lite"/>
    </source>
</evidence>
<feature type="region of interest" description="Disordered" evidence="1">
    <location>
        <begin position="9"/>
        <end position="28"/>
    </location>
</feature>
<evidence type="ECO:0000259" key="2">
    <source>
        <dbReference type="Pfam" id="PF08242"/>
    </source>
</evidence>
<evidence type="ECO:0000313" key="4">
    <source>
        <dbReference type="Proteomes" id="UP000266841"/>
    </source>
</evidence>
<dbReference type="eggNOG" id="ENOG502REQY">
    <property type="taxonomic scope" value="Eukaryota"/>
</dbReference>
<feature type="domain" description="Methyltransferase type 12" evidence="2">
    <location>
        <begin position="448"/>
        <end position="567"/>
    </location>
</feature>
<comment type="caution">
    <text evidence="3">The sequence shown here is derived from an EMBL/GenBank/DDBJ whole genome shotgun (WGS) entry which is preliminary data.</text>
</comment>
<sequence>MLIKVCPVDSGRKRQRSTLSKSQQGPNLQTSTWATFESAPGKGPIYPGASGRYLPSLPSSSRVLIVGAEGLRQFNATMCYHDGLSPHWRSARRTSFFANIVVLVVSALHTPEDHLLLGNNALAVGQLDEAITHFEACLATALQDSQEHQFCQINLASALVDLNEVETDDESAKKKRAEKAIELLRNVLRLQPEHGDAAFNLGLLLQEQSQSEDTTREAASLYEIAVKASDAEGELDRWDAYANLASARQELKVYLGDYGALRMFERSIVLLESITSEYESHIDSMLNTADSSIGYDDDEYHMWQNQVNGLNKYLSKLYYGLAMSLTDIEPQQALSLMSSDGALLMNVNEGVDEESAKTVLASNAKNALRLAVDLDSTNAYAVHMLASMGEDNEEDRASSEFVEALFDDFAATFDERLSSLEYKVPSLIGEAAYDVLQSSPYETFSSALDAGAGTGLAGRFLRPLVSGPLVAVDLSQKMLDLAAKCTLVRGCGLKDEEVEGSEDDERSRRKLYDKIVLSDLETVTMDDLSTSKTGMSDGFDLIVAADVLVYVGDLSNLLKNMKTLAKPSEEHKSYFVFSCEKIDDEHNDKGWKLLSSGRYGHSRKYIEDALELLGYEEMAYREIVPRKEKGEDVKGHMFIFGIGGADVV</sequence>
<proteinExistence type="predicted"/>
<protein>
    <recommendedName>
        <fullName evidence="2">Methyltransferase type 12 domain-containing protein</fullName>
    </recommendedName>
</protein>
<dbReference type="Pfam" id="PF08242">
    <property type="entry name" value="Methyltransf_12"/>
    <property type="match status" value="1"/>
</dbReference>
<feature type="non-terminal residue" evidence="3">
    <location>
        <position position="648"/>
    </location>
</feature>
<accession>K0S6S1</accession>
<dbReference type="OrthoDB" id="3647at2759"/>
<dbReference type="OMA" id="ENRYHEV"/>
<feature type="compositionally biased region" description="Polar residues" evidence="1">
    <location>
        <begin position="17"/>
        <end position="28"/>
    </location>
</feature>
<dbReference type="SUPFAM" id="SSF53335">
    <property type="entry name" value="S-adenosyl-L-methionine-dependent methyltransferases"/>
    <property type="match status" value="1"/>
</dbReference>
<dbReference type="SUPFAM" id="SSF48452">
    <property type="entry name" value="TPR-like"/>
    <property type="match status" value="1"/>
</dbReference>
<evidence type="ECO:0000313" key="3">
    <source>
        <dbReference type="EMBL" id="EJK60604.1"/>
    </source>
</evidence>